<gene>
    <name evidence="2" type="ORF">QNM18_19435</name>
</gene>
<dbReference type="Pfam" id="PF08242">
    <property type="entry name" value="Methyltransf_12"/>
    <property type="match status" value="1"/>
</dbReference>
<dbReference type="EC" id="2.1.-.-" evidence="2"/>
<accession>A0ABT7EQA4</accession>
<reference evidence="2 3" key="1">
    <citation type="submission" date="2023-05" db="EMBL/GenBank/DDBJ databases">
        <title>Pseudoalteromonas ardens sp. nov., Pseudoalteromonas obscura sp. nov., and Pseudoalteromonas umbrosa sp. nov., isolated from the coral Montipora capitata.</title>
        <authorList>
            <person name="Thomas E.M."/>
            <person name="Smith E.M."/>
            <person name="Papke E."/>
            <person name="Shlafstein M.D."/>
            <person name="Oline D.K."/>
            <person name="Videau P."/>
            <person name="Saw J.H."/>
            <person name="Strangman W.K."/>
            <person name="Ushijima B."/>
        </authorList>
    </citation>
    <scope>NUCLEOTIDE SEQUENCE [LARGE SCALE GENOMIC DNA]</scope>
    <source>
        <strain evidence="2 3">P94</strain>
    </source>
</reference>
<proteinExistence type="predicted"/>
<dbReference type="SUPFAM" id="SSF53335">
    <property type="entry name" value="S-adenosyl-L-methionine-dependent methyltransferases"/>
    <property type="match status" value="1"/>
</dbReference>
<dbReference type="RefSeq" id="WP_284138186.1">
    <property type="nucleotide sequence ID" value="NZ_JASJUT010000010.1"/>
</dbReference>
<dbReference type="Proteomes" id="UP001231915">
    <property type="component" value="Unassembled WGS sequence"/>
</dbReference>
<dbReference type="EMBL" id="JASJUT010000010">
    <property type="protein sequence ID" value="MDK2597231.1"/>
    <property type="molecule type" value="Genomic_DNA"/>
</dbReference>
<evidence type="ECO:0000313" key="3">
    <source>
        <dbReference type="Proteomes" id="UP001231915"/>
    </source>
</evidence>
<feature type="domain" description="Methyltransferase type 12" evidence="1">
    <location>
        <begin position="45"/>
        <end position="143"/>
    </location>
</feature>
<sequence length="206" mass="23614">MTAQYYEQNALKLAQIYQTDCFESLHANWLTHLKPYLVKEHLSFLDIGAGAGRDAKFIVEQNRSAEVVAVEPVSSINRLGQAYTRELPIIWFRDELPRLVKVKKQYDTFDIILVSGVFNYLDSHACIQALLTIRQLLKPQGLLVIKLRHCTDEQHLELRGLTNFDTEVLVTMAQSADLSLELITDKEQDAQGRAHTTWQTMLFKPI</sequence>
<keyword evidence="2" id="KW-0489">Methyltransferase</keyword>
<dbReference type="InterPro" id="IPR029063">
    <property type="entry name" value="SAM-dependent_MTases_sf"/>
</dbReference>
<dbReference type="InterPro" id="IPR013217">
    <property type="entry name" value="Methyltransf_12"/>
</dbReference>
<evidence type="ECO:0000313" key="2">
    <source>
        <dbReference type="EMBL" id="MDK2597231.1"/>
    </source>
</evidence>
<evidence type="ECO:0000259" key="1">
    <source>
        <dbReference type="Pfam" id="PF08242"/>
    </source>
</evidence>
<dbReference type="GO" id="GO:0008168">
    <property type="term" value="F:methyltransferase activity"/>
    <property type="evidence" value="ECO:0007669"/>
    <property type="project" value="UniProtKB-KW"/>
</dbReference>
<organism evidence="2 3">
    <name type="scientific">Pseudoalteromonas obscura</name>
    <dbReference type="NCBI Taxonomy" id="3048491"/>
    <lineage>
        <taxon>Bacteria</taxon>
        <taxon>Pseudomonadati</taxon>
        <taxon>Pseudomonadota</taxon>
        <taxon>Gammaproteobacteria</taxon>
        <taxon>Alteromonadales</taxon>
        <taxon>Pseudoalteromonadaceae</taxon>
        <taxon>Pseudoalteromonas</taxon>
    </lineage>
</organism>
<keyword evidence="3" id="KW-1185">Reference proteome</keyword>
<keyword evidence="2" id="KW-0808">Transferase</keyword>
<dbReference type="GO" id="GO:0032259">
    <property type="term" value="P:methylation"/>
    <property type="evidence" value="ECO:0007669"/>
    <property type="project" value="UniProtKB-KW"/>
</dbReference>
<dbReference type="CDD" id="cd02440">
    <property type="entry name" value="AdoMet_MTases"/>
    <property type="match status" value="1"/>
</dbReference>
<comment type="caution">
    <text evidence="2">The sequence shown here is derived from an EMBL/GenBank/DDBJ whole genome shotgun (WGS) entry which is preliminary data.</text>
</comment>
<protein>
    <submittedName>
        <fullName evidence="2">Class I SAM-dependent methyltransferase</fullName>
        <ecNumber evidence="2">2.1.-.-</ecNumber>
    </submittedName>
</protein>
<dbReference type="Gene3D" id="3.40.50.150">
    <property type="entry name" value="Vaccinia Virus protein VP39"/>
    <property type="match status" value="1"/>
</dbReference>
<name>A0ABT7EQA4_9GAMM</name>